<proteinExistence type="predicted"/>
<gene>
    <name evidence="2" type="ORF">B0H63DRAFT_316130</name>
</gene>
<dbReference type="EMBL" id="JAULSW010000009">
    <property type="protein sequence ID" value="KAK3370447.1"/>
    <property type="molecule type" value="Genomic_DNA"/>
</dbReference>
<keyword evidence="3" id="KW-1185">Reference proteome</keyword>
<reference evidence="2" key="1">
    <citation type="journal article" date="2023" name="Mol. Phylogenet. Evol.">
        <title>Genome-scale phylogeny and comparative genomics of the fungal order Sordariales.</title>
        <authorList>
            <person name="Hensen N."/>
            <person name="Bonometti L."/>
            <person name="Westerberg I."/>
            <person name="Brannstrom I.O."/>
            <person name="Guillou S."/>
            <person name="Cros-Aarteil S."/>
            <person name="Calhoun S."/>
            <person name="Haridas S."/>
            <person name="Kuo A."/>
            <person name="Mondo S."/>
            <person name="Pangilinan J."/>
            <person name="Riley R."/>
            <person name="LaButti K."/>
            <person name="Andreopoulos B."/>
            <person name="Lipzen A."/>
            <person name="Chen C."/>
            <person name="Yan M."/>
            <person name="Daum C."/>
            <person name="Ng V."/>
            <person name="Clum A."/>
            <person name="Steindorff A."/>
            <person name="Ohm R.A."/>
            <person name="Martin F."/>
            <person name="Silar P."/>
            <person name="Natvig D.O."/>
            <person name="Lalanne C."/>
            <person name="Gautier V."/>
            <person name="Ament-Velasquez S.L."/>
            <person name="Kruys A."/>
            <person name="Hutchinson M.I."/>
            <person name="Powell A.J."/>
            <person name="Barry K."/>
            <person name="Miller A.N."/>
            <person name="Grigoriev I.V."/>
            <person name="Debuchy R."/>
            <person name="Gladieux P."/>
            <person name="Hiltunen Thoren M."/>
            <person name="Johannesson H."/>
        </authorList>
    </citation>
    <scope>NUCLEOTIDE SEQUENCE</scope>
    <source>
        <strain evidence="2">CBS 232.78</strain>
    </source>
</reference>
<protein>
    <submittedName>
        <fullName evidence="2">Uncharacterized protein</fullName>
    </submittedName>
</protein>
<dbReference type="Proteomes" id="UP001285441">
    <property type="component" value="Unassembled WGS sequence"/>
</dbReference>
<dbReference type="AlphaFoldDB" id="A0AAE0K6E0"/>
<reference evidence="2" key="2">
    <citation type="submission" date="2023-06" db="EMBL/GenBank/DDBJ databases">
        <authorList>
            <consortium name="Lawrence Berkeley National Laboratory"/>
            <person name="Haridas S."/>
            <person name="Hensen N."/>
            <person name="Bonometti L."/>
            <person name="Westerberg I."/>
            <person name="Brannstrom I.O."/>
            <person name="Guillou S."/>
            <person name="Cros-Aarteil S."/>
            <person name="Calhoun S."/>
            <person name="Kuo A."/>
            <person name="Mondo S."/>
            <person name="Pangilinan J."/>
            <person name="Riley R."/>
            <person name="LaButti K."/>
            <person name="Andreopoulos B."/>
            <person name="Lipzen A."/>
            <person name="Chen C."/>
            <person name="Yanf M."/>
            <person name="Daum C."/>
            <person name="Ng V."/>
            <person name="Clum A."/>
            <person name="Steindorff A."/>
            <person name="Ohm R."/>
            <person name="Martin F."/>
            <person name="Silar P."/>
            <person name="Natvig D."/>
            <person name="Lalanne C."/>
            <person name="Gautier V."/>
            <person name="Ament-velasquez S.L."/>
            <person name="Kruys A."/>
            <person name="Hutchinson M.I."/>
            <person name="Powell A.J."/>
            <person name="Barry K."/>
            <person name="Miller A.N."/>
            <person name="Grigoriev I.V."/>
            <person name="Debuchy R."/>
            <person name="Gladieux P."/>
            <person name="Thoren M.H."/>
            <person name="Johannesson H."/>
        </authorList>
    </citation>
    <scope>NUCLEOTIDE SEQUENCE</scope>
    <source>
        <strain evidence="2">CBS 232.78</strain>
    </source>
</reference>
<accession>A0AAE0K6E0</accession>
<sequence length="242" mass="25097">MPKCQKIPPGVKDHKEIRSCICIPNPDGWYGPATGCRGCLAPGSYKDDDFFDNMARTVTQLFVSCTEVGGSVLSDGSSICAGNAYFTACTGLREGGKTGQASWASYELYARKGVTAARGNGTFLLDSAEYVETGSTSSSRSAVESSLESPTSTFPSSSTSSTTSRVEFPTLSSPFNNFSAPFRGRLFTTTSSPITATSSPTSTSTSGSIVSGPSLAMGLMGIRVEPAMGLIVALGVGTHLVV</sequence>
<organism evidence="2 3">
    <name type="scientific">Podospora didyma</name>
    <dbReference type="NCBI Taxonomy" id="330526"/>
    <lineage>
        <taxon>Eukaryota</taxon>
        <taxon>Fungi</taxon>
        <taxon>Dikarya</taxon>
        <taxon>Ascomycota</taxon>
        <taxon>Pezizomycotina</taxon>
        <taxon>Sordariomycetes</taxon>
        <taxon>Sordariomycetidae</taxon>
        <taxon>Sordariales</taxon>
        <taxon>Podosporaceae</taxon>
        <taxon>Podospora</taxon>
    </lineage>
</organism>
<comment type="caution">
    <text evidence="2">The sequence shown here is derived from an EMBL/GenBank/DDBJ whole genome shotgun (WGS) entry which is preliminary data.</text>
</comment>
<feature type="compositionally biased region" description="Low complexity" evidence="1">
    <location>
        <begin position="135"/>
        <end position="164"/>
    </location>
</feature>
<evidence type="ECO:0000256" key="1">
    <source>
        <dbReference type="SAM" id="MobiDB-lite"/>
    </source>
</evidence>
<evidence type="ECO:0000313" key="3">
    <source>
        <dbReference type="Proteomes" id="UP001285441"/>
    </source>
</evidence>
<name>A0AAE0K6E0_9PEZI</name>
<evidence type="ECO:0000313" key="2">
    <source>
        <dbReference type="EMBL" id="KAK3370447.1"/>
    </source>
</evidence>
<feature type="region of interest" description="Disordered" evidence="1">
    <location>
        <begin position="135"/>
        <end position="166"/>
    </location>
</feature>